<accession>A0AAC9I3C3</accession>
<dbReference type="KEGG" id="fgl:EM308_03965"/>
<proteinExistence type="predicted"/>
<organism evidence="1 2">
    <name type="scientific">Flavobacterium gilvum</name>
    <dbReference type="NCBI Taxonomy" id="1492737"/>
    <lineage>
        <taxon>Bacteria</taxon>
        <taxon>Pseudomonadati</taxon>
        <taxon>Bacteroidota</taxon>
        <taxon>Flavobacteriia</taxon>
        <taxon>Flavobacteriales</taxon>
        <taxon>Flavobacteriaceae</taxon>
        <taxon>Flavobacterium</taxon>
    </lineage>
</organism>
<dbReference type="RefSeq" id="WP_035635963.1">
    <property type="nucleotide sequence ID" value="NZ_CP017479.1"/>
</dbReference>
<reference evidence="1 2" key="1">
    <citation type="submission" date="2016-10" db="EMBL/GenBank/DDBJ databases">
        <title>Flavobacterium gilvum sp. nov., isolated from stream water.</title>
        <authorList>
            <person name="Shin S.-K."/>
            <person name="Cho Y.-J."/>
            <person name="Yi H."/>
        </authorList>
    </citation>
    <scope>NUCLEOTIDE SEQUENCE [LARGE SCALE GENOMIC DNA]</scope>
    <source>
        <strain evidence="1 2">EM1308</strain>
    </source>
</reference>
<dbReference type="EMBL" id="CP017479">
    <property type="protein sequence ID" value="AOW08721.1"/>
    <property type="molecule type" value="Genomic_DNA"/>
</dbReference>
<dbReference type="AlphaFoldDB" id="A0AAC9I3C3"/>
<dbReference type="Proteomes" id="UP000175968">
    <property type="component" value="Chromosome"/>
</dbReference>
<name>A0AAC9I3C3_9FLAO</name>
<gene>
    <name evidence="1" type="ORF">EM308_03965</name>
</gene>
<sequence>MTKTKVKPNEVIGDNHPILLWQVNRIMKNCHYQVETKNEWVQWVTGDVKRSSLKSITQAQAKKIIMTQEGSTPINEPKAENWGLFDTNNTQHRRIQANLRAANIVVKSEKWGEVADMLGWFDRFLKSDKSPVKKPLKQMTAIEVSKIIRALDGVVIWKNSV</sequence>
<evidence type="ECO:0000313" key="1">
    <source>
        <dbReference type="EMBL" id="AOW08721.1"/>
    </source>
</evidence>
<keyword evidence="2" id="KW-1185">Reference proteome</keyword>
<protein>
    <submittedName>
        <fullName evidence="1">Uncharacterized protein</fullName>
    </submittedName>
</protein>
<evidence type="ECO:0000313" key="2">
    <source>
        <dbReference type="Proteomes" id="UP000175968"/>
    </source>
</evidence>